<accession>A0A3B0W6P7</accession>
<gene>
    <name evidence="2" type="ORF">MNBD_GAMMA06-325</name>
</gene>
<dbReference type="InterPro" id="IPR036890">
    <property type="entry name" value="HATPase_C_sf"/>
</dbReference>
<dbReference type="Gene3D" id="3.30.565.10">
    <property type="entry name" value="Histidine kinase-like ATPase, C-terminal domain"/>
    <property type="match status" value="1"/>
</dbReference>
<sequence length="119" mass="13321">MLELLLHKKHRVVSKQEINDTVWPDEFMSESALKNLLGELMYENSKHIHITITDNAGGIKAIPIAEIFKLGFSNKKVMDSGVGLYIAKQLIEKKICGSIHAENTDVGAAFRISIPLLYK</sequence>
<dbReference type="InterPro" id="IPR003594">
    <property type="entry name" value="HATPase_dom"/>
</dbReference>
<evidence type="ECO:0000313" key="2">
    <source>
        <dbReference type="EMBL" id="VAW51575.1"/>
    </source>
</evidence>
<proteinExistence type="predicted"/>
<dbReference type="AlphaFoldDB" id="A0A3B0W6P7"/>
<dbReference type="SUPFAM" id="SSF55874">
    <property type="entry name" value="ATPase domain of HSP90 chaperone/DNA topoisomerase II/histidine kinase"/>
    <property type="match status" value="1"/>
</dbReference>
<dbReference type="Pfam" id="PF02518">
    <property type="entry name" value="HATPase_c"/>
    <property type="match status" value="1"/>
</dbReference>
<name>A0A3B0W6P7_9ZZZZ</name>
<feature type="domain" description="Histidine kinase/HSP90-like ATPase" evidence="1">
    <location>
        <begin position="45"/>
        <end position="116"/>
    </location>
</feature>
<protein>
    <recommendedName>
        <fullName evidence="1">Histidine kinase/HSP90-like ATPase domain-containing protein</fullName>
    </recommendedName>
</protein>
<dbReference type="EMBL" id="UOFD01000032">
    <property type="protein sequence ID" value="VAW51575.1"/>
    <property type="molecule type" value="Genomic_DNA"/>
</dbReference>
<evidence type="ECO:0000259" key="1">
    <source>
        <dbReference type="Pfam" id="PF02518"/>
    </source>
</evidence>
<organism evidence="2">
    <name type="scientific">hydrothermal vent metagenome</name>
    <dbReference type="NCBI Taxonomy" id="652676"/>
    <lineage>
        <taxon>unclassified sequences</taxon>
        <taxon>metagenomes</taxon>
        <taxon>ecological metagenomes</taxon>
    </lineage>
</organism>
<reference evidence="2" key="1">
    <citation type="submission" date="2018-06" db="EMBL/GenBank/DDBJ databases">
        <authorList>
            <person name="Zhirakovskaya E."/>
        </authorList>
    </citation>
    <scope>NUCLEOTIDE SEQUENCE</scope>
</reference>